<dbReference type="Proteomes" id="UP001642409">
    <property type="component" value="Unassembled WGS sequence"/>
</dbReference>
<dbReference type="EMBL" id="CAXDID020000031">
    <property type="protein sequence ID" value="CAL5994100.1"/>
    <property type="molecule type" value="Genomic_DNA"/>
</dbReference>
<proteinExistence type="predicted"/>
<keyword evidence="2" id="KW-1185">Reference proteome</keyword>
<comment type="caution">
    <text evidence="1">The sequence shown here is derived from an EMBL/GenBank/DDBJ whole genome shotgun (WGS) entry which is preliminary data.</text>
</comment>
<reference evidence="1 2" key="1">
    <citation type="submission" date="2024-07" db="EMBL/GenBank/DDBJ databases">
        <authorList>
            <person name="Akdeniz Z."/>
        </authorList>
    </citation>
    <scope>NUCLEOTIDE SEQUENCE [LARGE SCALE GENOMIC DNA]</scope>
</reference>
<sequence length="145" mass="17429">MLNLNCFVDDTYDNLAIDLGVQHSRMRLNYATFMKDCQSLLTDTIKQYISINFGQWMKMIDFKCNYQLVINYSLNMLAYVRFVKSLFEQIFQIQRFTMRIDRFCQHKTVNKLYIQLFIISREIQFSIPQIMKSDSTKMKQSPRSK</sequence>
<evidence type="ECO:0000313" key="2">
    <source>
        <dbReference type="Proteomes" id="UP001642409"/>
    </source>
</evidence>
<protein>
    <submittedName>
        <fullName evidence="1">Hypothetical_protein</fullName>
    </submittedName>
</protein>
<gene>
    <name evidence="1" type="ORF">HINF_LOCUS13386</name>
</gene>
<organism evidence="1 2">
    <name type="scientific">Hexamita inflata</name>
    <dbReference type="NCBI Taxonomy" id="28002"/>
    <lineage>
        <taxon>Eukaryota</taxon>
        <taxon>Metamonada</taxon>
        <taxon>Diplomonadida</taxon>
        <taxon>Hexamitidae</taxon>
        <taxon>Hexamitinae</taxon>
        <taxon>Hexamita</taxon>
    </lineage>
</organism>
<name>A0ABP1HGM1_9EUKA</name>
<accession>A0ABP1HGM1</accession>
<evidence type="ECO:0000313" key="1">
    <source>
        <dbReference type="EMBL" id="CAL5994100.1"/>
    </source>
</evidence>